<proteinExistence type="predicted"/>
<protein>
    <submittedName>
        <fullName evidence="1">Uncharacterized protein</fullName>
    </submittedName>
</protein>
<dbReference type="AlphaFoldDB" id="A0A9P1PXB3"/>
<evidence type="ECO:0000313" key="1">
    <source>
        <dbReference type="EMBL" id="CNG10091.1"/>
    </source>
</evidence>
<gene>
    <name evidence="1" type="ORF">ERS137939_03229</name>
</gene>
<name>A0A9P1PXB3_YEREN</name>
<evidence type="ECO:0000313" key="2">
    <source>
        <dbReference type="Proteomes" id="UP000041356"/>
    </source>
</evidence>
<dbReference type="EMBL" id="CPZF01000009">
    <property type="protein sequence ID" value="CNG10091.1"/>
    <property type="molecule type" value="Genomic_DNA"/>
</dbReference>
<reference evidence="1 2" key="1">
    <citation type="submission" date="2015-03" db="EMBL/GenBank/DDBJ databases">
        <authorList>
            <consortium name="Pathogen Informatics"/>
            <person name="Murphy D."/>
        </authorList>
    </citation>
    <scope>NUCLEOTIDE SEQUENCE [LARGE SCALE GENOMIC DNA]</scope>
    <source>
        <strain evidence="1 2">IP27818</strain>
    </source>
</reference>
<accession>A0A9P1PXB3</accession>
<comment type="caution">
    <text evidence="1">The sequence shown here is derived from an EMBL/GenBank/DDBJ whole genome shotgun (WGS) entry which is preliminary data.</text>
</comment>
<dbReference type="Proteomes" id="UP000041356">
    <property type="component" value="Unassembled WGS sequence"/>
</dbReference>
<organism evidence="1 2">
    <name type="scientific">Yersinia enterocolitica</name>
    <dbReference type="NCBI Taxonomy" id="630"/>
    <lineage>
        <taxon>Bacteria</taxon>
        <taxon>Pseudomonadati</taxon>
        <taxon>Pseudomonadota</taxon>
        <taxon>Gammaproteobacteria</taxon>
        <taxon>Enterobacterales</taxon>
        <taxon>Yersiniaceae</taxon>
        <taxon>Yersinia</taxon>
    </lineage>
</organism>
<sequence>MNNKTAEQVKSDALATMQEYFPNGGRDWDNVSALFDAIRDGKIAGLGVIAEK</sequence>
<dbReference type="RefSeq" id="WP_154235328.1">
    <property type="nucleotide sequence ID" value="NZ_CPZF01000009.1"/>
</dbReference>